<evidence type="ECO:0000313" key="1">
    <source>
        <dbReference type="EMBL" id="GAA0679813.1"/>
    </source>
</evidence>
<protein>
    <recommendedName>
        <fullName evidence="3">Outer membrane lipoprotein-sorting protein</fullName>
    </recommendedName>
</protein>
<keyword evidence="2" id="KW-1185">Reference proteome</keyword>
<dbReference type="AlphaFoldDB" id="A0AAV3TE45"/>
<dbReference type="EMBL" id="BAAADV010000007">
    <property type="protein sequence ID" value="GAA0679813.1"/>
    <property type="molecule type" value="Genomic_DNA"/>
</dbReference>
<sequence>MGSKRGARRVHSRAGLIAVALIAVAAFAVGVARSVRTGADDRRAQLLDSASDRADRTFDPDDVADLPSPVSRYFETVLDEGQPYSRTVRLEQRGRFRLGDADSAWKPLEATQNVAVDPPGFVWDATIRVVPFVPVRVVDAYVGGEGSLRAAVLSVLTVADAEQSPELDAGELQRYLAEAVWYPTALLPGEGVQWAAIDERSARATLEHDDTTVSLVFHFDDDHLVERVVAEDRPRAVDDGFEATRWTGRFWDYRERSGMLVPTVAEVEWNLPDGDLPYWRAKITEIEH</sequence>
<organism evidence="1 2">
    <name type="scientific">Natronoarchaeum mannanilyticum</name>
    <dbReference type="NCBI Taxonomy" id="926360"/>
    <lineage>
        <taxon>Archaea</taxon>
        <taxon>Methanobacteriati</taxon>
        <taxon>Methanobacteriota</taxon>
        <taxon>Stenosarchaea group</taxon>
        <taxon>Halobacteria</taxon>
        <taxon>Halobacteriales</taxon>
        <taxon>Natronoarchaeaceae</taxon>
    </lineage>
</organism>
<proteinExistence type="predicted"/>
<comment type="caution">
    <text evidence="1">The sequence shown here is derived from an EMBL/GenBank/DDBJ whole genome shotgun (WGS) entry which is preliminary data.</text>
</comment>
<gene>
    <name evidence="1" type="ORF">GCM10009020_30560</name>
</gene>
<accession>A0AAV3TE45</accession>
<dbReference type="Proteomes" id="UP001500420">
    <property type="component" value="Unassembled WGS sequence"/>
</dbReference>
<dbReference type="InterPro" id="IPR054213">
    <property type="entry name" value="DUF6920"/>
</dbReference>
<evidence type="ECO:0008006" key="3">
    <source>
        <dbReference type="Google" id="ProtNLM"/>
    </source>
</evidence>
<reference evidence="1 2" key="1">
    <citation type="journal article" date="2019" name="Int. J. Syst. Evol. Microbiol.">
        <title>The Global Catalogue of Microorganisms (GCM) 10K type strain sequencing project: providing services to taxonomists for standard genome sequencing and annotation.</title>
        <authorList>
            <consortium name="The Broad Institute Genomics Platform"/>
            <consortium name="The Broad Institute Genome Sequencing Center for Infectious Disease"/>
            <person name="Wu L."/>
            <person name="Ma J."/>
        </authorList>
    </citation>
    <scope>NUCLEOTIDE SEQUENCE [LARGE SCALE GENOMIC DNA]</scope>
    <source>
        <strain evidence="1 2">JCM 16328</strain>
    </source>
</reference>
<dbReference type="Pfam" id="PF21900">
    <property type="entry name" value="DUF6920"/>
    <property type="match status" value="1"/>
</dbReference>
<name>A0AAV3TE45_9EURY</name>
<evidence type="ECO:0000313" key="2">
    <source>
        <dbReference type="Proteomes" id="UP001500420"/>
    </source>
</evidence>